<dbReference type="EMBL" id="NHYD01003013">
    <property type="protein sequence ID" value="PPQ83493.1"/>
    <property type="molecule type" value="Genomic_DNA"/>
</dbReference>
<keyword evidence="5" id="KW-0444">Lipid biosynthesis</keyword>
<evidence type="ECO:0000259" key="17">
    <source>
        <dbReference type="Pfam" id="PF21696"/>
    </source>
</evidence>
<evidence type="ECO:0000256" key="7">
    <source>
        <dbReference type="ARBA" id="ARBA00022824"/>
    </source>
</evidence>
<dbReference type="Pfam" id="PF02544">
    <property type="entry name" value="Steroid_dh"/>
    <property type="match status" value="1"/>
</dbReference>
<evidence type="ECO:0000259" key="16">
    <source>
        <dbReference type="Pfam" id="PF02544"/>
    </source>
</evidence>
<gene>
    <name evidence="18" type="ORF">CVT25_006983</name>
</gene>
<keyword evidence="13 15" id="KW-0472">Membrane</keyword>
<protein>
    <recommendedName>
        <fullName evidence="4">very-long-chain enoyl-CoA reductase</fullName>
        <ecNumber evidence="4">1.3.1.93</ecNumber>
    </recommendedName>
</protein>
<keyword evidence="12" id="KW-0443">Lipid metabolism</keyword>
<evidence type="ECO:0000256" key="14">
    <source>
        <dbReference type="ARBA" id="ARBA00023160"/>
    </source>
</evidence>
<dbReference type="InterPro" id="IPR029071">
    <property type="entry name" value="Ubiquitin-like_domsf"/>
</dbReference>
<accession>A0A409WYA1</accession>
<dbReference type="PANTHER" id="PTHR10556:SF28">
    <property type="entry name" value="VERY-LONG-CHAIN ENOYL-COA REDUCTASE"/>
    <property type="match status" value="1"/>
</dbReference>
<comment type="subcellular location">
    <subcellularLocation>
        <location evidence="1">Endoplasmic reticulum membrane</location>
        <topology evidence="1">Multi-pass membrane protein</topology>
    </subcellularLocation>
</comment>
<evidence type="ECO:0000256" key="12">
    <source>
        <dbReference type="ARBA" id="ARBA00023098"/>
    </source>
</evidence>
<comment type="similarity">
    <text evidence="3">Belongs to the steroid 5-alpha reductase family.</text>
</comment>
<keyword evidence="14" id="KW-0275">Fatty acid biosynthesis</keyword>
<evidence type="ECO:0000256" key="13">
    <source>
        <dbReference type="ARBA" id="ARBA00023136"/>
    </source>
</evidence>
<keyword evidence="7" id="KW-0256">Endoplasmic reticulum</keyword>
<evidence type="ECO:0000256" key="4">
    <source>
        <dbReference type="ARBA" id="ARBA00012530"/>
    </source>
</evidence>
<feature type="domain" description="3-oxo-5-alpha-steroid 4-dehydrogenase C-terminal" evidence="16">
    <location>
        <begin position="217"/>
        <end position="329"/>
    </location>
</feature>
<dbReference type="GO" id="GO:0042761">
    <property type="term" value="P:very long-chain fatty acid biosynthetic process"/>
    <property type="evidence" value="ECO:0007669"/>
    <property type="project" value="TreeGrafter"/>
</dbReference>
<evidence type="ECO:0000256" key="5">
    <source>
        <dbReference type="ARBA" id="ARBA00022516"/>
    </source>
</evidence>
<evidence type="ECO:0000256" key="10">
    <source>
        <dbReference type="ARBA" id="ARBA00022989"/>
    </source>
</evidence>
<evidence type="ECO:0000313" key="19">
    <source>
        <dbReference type="Proteomes" id="UP000283269"/>
    </source>
</evidence>
<evidence type="ECO:0000256" key="8">
    <source>
        <dbReference type="ARBA" id="ARBA00022832"/>
    </source>
</evidence>
<feature type="transmembrane region" description="Helical" evidence="15">
    <location>
        <begin position="284"/>
        <end position="303"/>
    </location>
</feature>
<dbReference type="OrthoDB" id="540503at2759"/>
<dbReference type="InterPro" id="IPR049127">
    <property type="entry name" value="TECR-like_N"/>
</dbReference>
<dbReference type="Gene3D" id="3.10.20.90">
    <property type="entry name" value="Phosphatidylinositol 3-kinase Catalytic Subunit, Chain A, domain 1"/>
    <property type="match status" value="1"/>
</dbReference>
<keyword evidence="9" id="KW-0521">NADP</keyword>
<keyword evidence="11" id="KW-0560">Oxidoreductase</keyword>
<dbReference type="FunCoup" id="A0A409WYA1">
    <property type="interactions" value="53"/>
</dbReference>
<reference evidence="18 19" key="1">
    <citation type="journal article" date="2018" name="Evol. Lett.">
        <title>Horizontal gene cluster transfer increased hallucinogenic mushroom diversity.</title>
        <authorList>
            <person name="Reynolds H.T."/>
            <person name="Vijayakumar V."/>
            <person name="Gluck-Thaler E."/>
            <person name="Korotkin H.B."/>
            <person name="Matheny P.B."/>
            <person name="Slot J.C."/>
        </authorList>
    </citation>
    <scope>NUCLEOTIDE SEQUENCE [LARGE SCALE GENOMIC DNA]</scope>
    <source>
        <strain evidence="18 19">2631</strain>
    </source>
</reference>
<evidence type="ECO:0000256" key="11">
    <source>
        <dbReference type="ARBA" id="ARBA00023002"/>
    </source>
</evidence>
<evidence type="ECO:0000256" key="2">
    <source>
        <dbReference type="ARBA" id="ARBA00005194"/>
    </source>
</evidence>
<sequence>MVQLTISAASKPPALARGLPLTIDVTPEATISDVKRAIVAKYPKFTPTRQRLTVKGERKALVDETKLADVLTGKADGWELQLKDLGAQISWQTVFIVEYLGPMLIHPLFYHFPRFWYGVDVEHSALQKYIYVFVMLHFAKRELETLYVHRFSHDTMPWFNIFKNSGHYWVLSGAFTLTSQWIPGSSCCAGVIFAADIYRPAFSATSPYIVNTLRDNEHYLWICAGLWAFAELSNLHTHLTVSALRPPGTRKRGIPFGYGFNLVSFPNYFFETLGWLVITGMSGSPGVALFTVVSFTQMALWAVKKHKNYKKEFGKEYPRSRKALIPFIL</sequence>
<dbReference type="SUPFAM" id="SSF54236">
    <property type="entry name" value="Ubiquitin-like"/>
    <property type="match status" value="1"/>
</dbReference>
<dbReference type="AlphaFoldDB" id="A0A409WYA1"/>
<evidence type="ECO:0000256" key="9">
    <source>
        <dbReference type="ARBA" id="ARBA00022857"/>
    </source>
</evidence>
<dbReference type="InterPro" id="IPR001104">
    <property type="entry name" value="3-oxo-5_a-steroid_4-DH_C"/>
</dbReference>
<dbReference type="Pfam" id="PF21696">
    <property type="entry name" value="TECR_N"/>
    <property type="match status" value="1"/>
</dbReference>
<organism evidence="18 19">
    <name type="scientific">Psilocybe cyanescens</name>
    <dbReference type="NCBI Taxonomy" id="93625"/>
    <lineage>
        <taxon>Eukaryota</taxon>
        <taxon>Fungi</taxon>
        <taxon>Dikarya</taxon>
        <taxon>Basidiomycota</taxon>
        <taxon>Agaricomycotina</taxon>
        <taxon>Agaricomycetes</taxon>
        <taxon>Agaricomycetidae</taxon>
        <taxon>Agaricales</taxon>
        <taxon>Agaricineae</taxon>
        <taxon>Strophariaceae</taxon>
        <taxon>Psilocybe</taxon>
    </lineage>
</organism>
<keyword evidence="6 15" id="KW-0812">Transmembrane</keyword>
<evidence type="ECO:0000256" key="3">
    <source>
        <dbReference type="ARBA" id="ARBA00007742"/>
    </source>
</evidence>
<evidence type="ECO:0000256" key="15">
    <source>
        <dbReference type="SAM" id="Phobius"/>
    </source>
</evidence>
<name>A0A409WYA1_PSICY</name>
<dbReference type="GO" id="GO:0102758">
    <property type="term" value="F:very-long-chain enoyl-CoA reductase activity"/>
    <property type="evidence" value="ECO:0007669"/>
    <property type="project" value="UniProtKB-EC"/>
</dbReference>
<evidence type="ECO:0000313" key="18">
    <source>
        <dbReference type="EMBL" id="PPQ83493.1"/>
    </source>
</evidence>
<dbReference type="Proteomes" id="UP000283269">
    <property type="component" value="Unassembled WGS sequence"/>
</dbReference>
<evidence type="ECO:0000256" key="6">
    <source>
        <dbReference type="ARBA" id="ARBA00022692"/>
    </source>
</evidence>
<feature type="domain" description="TECR-like N-terminal" evidence="17">
    <location>
        <begin position="25"/>
        <end position="74"/>
    </location>
</feature>
<dbReference type="EC" id="1.3.1.93" evidence="4"/>
<comment type="pathway">
    <text evidence="2">Lipid metabolism; fatty acid biosynthesis.</text>
</comment>
<dbReference type="InterPro" id="IPR039357">
    <property type="entry name" value="SRD5A/TECR"/>
</dbReference>
<evidence type="ECO:0000256" key="1">
    <source>
        <dbReference type="ARBA" id="ARBA00004477"/>
    </source>
</evidence>
<keyword evidence="19" id="KW-1185">Reference proteome</keyword>
<comment type="caution">
    <text evidence="18">The sequence shown here is derived from an EMBL/GenBank/DDBJ whole genome shotgun (WGS) entry which is preliminary data.</text>
</comment>
<dbReference type="PANTHER" id="PTHR10556">
    <property type="entry name" value="3-OXO-5-ALPHA-STEROID 4-DEHYDROGENASE"/>
    <property type="match status" value="1"/>
</dbReference>
<keyword evidence="8" id="KW-0276">Fatty acid metabolism</keyword>
<dbReference type="InParanoid" id="A0A409WYA1"/>
<proteinExistence type="inferred from homology"/>
<dbReference type="GO" id="GO:0005789">
    <property type="term" value="C:endoplasmic reticulum membrane"/>
    <property type="evidence" value="ECO:0007669"/>
    <property type="project" value="UniProtKB-SubCell"/>
</dbReference>
<dbReference type="PROSITE" id="PS50244">
    <property type="entry name" value="S5A_REDUCTASE"/>
    <property type="match status" value="1"/>
</dbReference>
<dbReference type="STRING" id="93625.A0A409WYA1"/>
<keyword evidence="10 15" id="KW-1133">Transmembrane helix</keyword>